<dbReference type="PROSITE" id="PS50048">
    <property type="entry name" value="ZN2_CY6_FUNGAL_2"/>
    <property type="match status" value="1"/>
</dbReference>
<dbReference type="InterPro" id="IPR001138">
    <property type="entry name" value="Zn2Cys6_DnaBD"/>
</dbReference>
<dbReference type="OrthoDB" id="5082257at2759"/>
<dbReference type="GO" id="GO:0003677">
    <property type="term" value="F:DNA binding"/>
    <property type="evidence" value="ECO:0007669"/>
    <property type="project" value="InterPro"/>
</dbReference>
<keyword evidence="2" id="KW-0479">Metal-binding</keyword>
<feature type="region of interest" description="Disordered" evidence="6">
    <location>
        <begin position="669"/>
        <end position="689"/>
    </location>
</feature>
<dbReference type="Pfam" id="PF04082">
    <property type="entry name" value="Fungal_trans"/>
    <property type="match status" value="1"/>
</dbReference>
<dbReference type="GO" id="GO:0000981">
    <property type="term" value="F:DNA-binding transcription factor activity, RNA polymerase II-specific"/>
    <property type="evidence" value="ECO:0007669"/>
    <property type="project" value="InterPro"/>
</dbReference>
<evidence type="ECO:0000256" key="1">
    <source>
        <dbReference type="ARBA" id="ARBA00004123"/>
    </source>
</evidence>
<evidence type="ECO:0000313" key="8">
    <source>
        <dbReference type="EMBL" id="KAF4978139.1"/>
    </source>
</evidence>
<reference evidence="8" key="1">
    <citation type="journal article" date="2020" name="BMC Genomics">
        <title>Correction to: Identification and distribution of gene clusters required for synthesis of sphingolipid metabolism inhibitors in diverse species of the filamentous fungus Fusarium.</title>
        <authorList>
            <person name="Kim H.S."/>
            <person name="Lohmar J.M."/>
            <person name="Busman M."/>
            <person name="Brown D.W."/>
            <person name="Naumann T.A."/>
            <person name="Divon H.H."/>
            <person name="Lysoe E."/>
            <person name="Uhlig S."/>
            <person name="Proctor R.H."/>
        </authorList>
    </citation>
    <scope>NUCLEOTIDE SEQUENCE</scope>
    <source>
        <strain evidence="8">NRRL 22465</strain>
    </source>
</reference>
<evidence type="ECO:0000313" key="9">
    <source>
        <dbReference type="Proteomes" id="UP000635477"/>
    </source>
</evidence>
<feature type="domain" description="Zn(2)-C6 fungal-type" evidence="7">
    <location>
        <begin position="18"/>
        <end position="39"/>
    </location>
</feature>
<dbReference type="Gene3D" id="4.10.240.10">
    <property type="entry name" value="Zn(2)-C6 fungal-type DNA-binding domain"/>
    <property type="match status" value="1"/>
</dbReference>
<comment type="caution">
    <text evidence="8">The sequence shown here is derived from an EMBL/GenBank/DDBJ whole genome shotgun (WGS) entry which is preliminary data.</text>
</comment>
<proteinExistence type="predicted"/>
<keyword evidence="4" id="KW-0804">Transcription</keyword>
<keyword evidence="9" id="KW-1185">Reference proteome</keyword>
<keyword evidence="5" id="KW-0539">Nucleus</keyword>
<dbReference type="CDD" id="cd12148">
    <property type="entry name" value="fungal_TF_MHR"/>
    <property type="match status" value="1"/>
</dbReference>
<evidence type="ECO:0000256" key="2">
    <source>
        <dbReference type="ARBA" id="ARBA00022723"/>
    </source>
</evidence>
<feature type="compositionally biased region" description="Basic and acidic residues" evidence="6">
    <location>
        <begin position="669"/>
        <end position="682"/>
    </location>
</feature>
<evidence type="ECO:0000256" key="5">
    <source>
        <dbReference type="ARBA" id="ARBA00023242"/>
    </source>
</evidence>
<feature type="region of interest" description="Disordered" evidence="6">
    <location>
        <begin position="119"/>
        <end position="173"/>
    </location>
</feature>
<gene>
    <name evidence="8" type="ORF">FZEAL_5437</name>
</gene>
<feature type="compositionally biased region" description="Polar residues" evidence="6">
    <location>
        <begin position="119"/>
        <end position="128"/>
    </location>
</feature>
<accession>A0A8H4UKM0</accession>
<keyword evidence="3" id="KW-0805">Transcription regulation</keyword>
<dbReference type="SMART" id="SM00066">
    <property type="entry name" value="GAL4"/>
    <property type="match status" value="1"/>
</dbReference>
<evidence type="ECO:0000256" key="3">
    <source>
        <dbReference type="ARBA" id="ARBA00023015"/>
    </source>
</evidence>
<reference evidence="8" key="2">
    <citation type="submission" date="2020-05" db="EMBL/GenBank/DDBJ databases">
        <authorList>
            <person name="Kim H.-S."/>
            <person name="Proctor R.H."/>
            <person name="Brown D.W."/>
        </authorList>
    </citation>
    <scope>NUCLEOTIDE SEQUENCE</scope>
    <source>
        <strain evidence="8">NRRL 22465</strain>
    </source>
</reference>
<organism evidence="8 9">
    <name type="scientific">Fusarium zealandicum</name>
    <dbReference type="NCBI Taxonomy" id="1053134"/>
    <lineage>
        <taxon>Eukaryota</taxon>
        <taxon>Fungi</taxon>
        <taxon>Dikarya</taxon>
        <taxon>Ascomycota</taxon>
        <taxon>Pezizomycotina</taxon>
        <taxon>Sordariomycetes</taxon>
        <taxon>Hypocreomycetidae</taxon>
        <taxon>Hypocreales</taxon>
        <taxon>Nectriaceae</taxon>
        <taxon>Fusarium</taxon>
        <taxon>Fusarium staphyleae species complex</taxon>
    </lineage>
</organism>
<dbReference type="InterPro" id="IPR007219">
    <property type="entry name" value="XnlR_reg_dom"/>
</dbReference>
<comment type="subcellular location">
    <subcellularLocation>
        <location evidence="1">Nucleus</location>
    </subcellularLocation>
</comment>
<dbReference type="PANTHER" id="PTHR47338">
    <property type="entry name" value="ZN(II)2CYS6 TRANSCRIPTION FACTOR (EUROFUNG)-RELATED"/>
    <property type="match status" value="1"/>
</dbReference>
<dbReference type="PANTHER" id="PTHR47338:SF23">
    <property type="entry name" value="ZN(II)2CYS6 TRANSCRIPTION FACTOR (EUROFUNG)"/>
    <property type="match status" value="1"/>
</dbReference>
<evidence type="ECO:0000256" key="4">
    <source>
        <dbReference type="ARBA" id="ARBA00023163"/>
    </source>
</evidence>
<dbReference type="GO" id="GO:0006351">
    <property type="term" value="P:DNA-templated transcription"/>
    <property type="evidence" value="ECO:0007669"/>
    <property type="project" value="InterPro"/>
</dbReference>
<dbReference type="EMBL" id="JABEYC010000393">
    <property type="protein sequence ID" value="KAF4978139.1"/>
    <property type="molecule type" value="Genomic_DNA"/>
</dbReference>
<dbReference type="InterPro" id="IPR050815">
    <property type="entry name" value="TF_fung"/>
</dbReference>
<evidence type="ECO:0000259" key="7">
    <source>
        <dbReference type="PROSITE" id="PS50048"/>
    </source>
</evidence>
<name>A0A8H4UKM0_9HYPO</name>
<dbReference type="Proteomes" id="UP000635477">
    <property type="component" value="Unassembled WGS sequence"/>
</dbReference>
<dbReference type="SUPFAM" id="SSF57701">
    <property type="entry name" value="Zn2/Cys6 DNA-binding domain"/>
    <property type="match status" value="1"/>
</dbReference>
<dbReference type="AlphaFoldDB" id="A0A8H4UKM0"/>
<evidence type="ECO:0000256" key="6">
    <source>
        <dbReference type="SAM" id="MobiDB-lite"/>
    </source>
</evidence>
<dbReference type="CDD" id="cd00067">
    <property type="entry name" value="GAL4"/>
    <property type="match status" value="1"/>
</dbReference>
<sequence length="816" mass="92173">MVPSPTVAENASDVDIPSCHGCRRRKLKCSREQPSCANCETCVYDAKKNKPGLKAGAVEGLSKRLETLEKAFHDRRVQEDSTSHFDSRSITSNVAQLTGAVTTLASEIQRLASPRCTTQYASPVTGSSDMWELRSPGSSQTDRPHKKRRTEHLREVSPVVENGPSPAKMSQSLPPGLVEEAVHQYFARIFYWIPMIHHPRFRDQVKDESGRVRVGIILDAMIAATLRFIDLSKYNLSPNDGVRIVEEKRNSVILSAMNSLSIESLQALIIVTFMKTGDGDLSKSWSTIASMSKTVEYLSLTTEKDDDRKGRFVAPLCPLSASTDWVQEEERRRVFWNIFNLDRQATLLELCIMIDEVNRRLPAHGTYWYAEMPVVCPYFGNWNRSVTKVSAVDVQNSTILVPSASVTEPGKATPTEDSGTSSMGGFSYAVQATEYLHQIMTCFVYPDISSGDQQEVTAWLTRFKELDLQLVHWKMFLPKKWRDPNRAPNTSTGPHDLDHSMTLAHITHNTSMILLHHRIAYRPAQWRDIVPLPSSCSAETCRLAAAKTSTITETWLRVCPREILVAPQIAFCAYISARVLLVDCRYYEKELIPEFWVLVRNLEQMSGRWAGRMQDGARVCLNLAGKYAIHLRRLQKRWREDSSTAIDLLDYNEDFMSMDDRENHAELDRHETEVHHEAHDSDNQEPSQETMTCAERIPNLPQGHIPLEQTQHQATNANPLVSASNIYQPEKVNNGSFPTMDPEETHQIPEDLLAISQSLMDQRFAEMDRIITLDNSFFDLAGNTSLVPLGEWSSVQMGFADLQNDGNGTTLDGWNR</sequence>
<dbReference type="InterPro" id="IPR036864">
    <property type="entry name" value="Zn2-C6_fun-type_DNA-bd_sf"/>
</dbReference>
<dbReference type="GO" id="GO:0005634">
    <property type="term" value="C:nucleus"/>
    <property type="evidence" value="ECO:0007669"/>
    <property type="project" value="UniProtKB-SubCell"/>
</dbReference>
<dbReference type="GO" id="GO:0008270">
    <property type="term" value="F:zinc ion binding"/>
    <property type="evidence" value="ECO:0007669"/>
    <property type="project" value="InterPro"/>
</dbReference>
<protein>
    <recommendedName>
        <fullName evidence="7">Zn(2)-C6 fungal-type domain-containing protein</fullName>
    </recommendedName>
</protein>